<keyword evidence="2" id="KW-1185">Reference proteome</keyword>
<accession>A0A238VU41</accession>
<reference evidence="2" key="1">
    <citation type="submission" date="2017-06" db="EMBL/GenBank/DDBJ databases">
        <authorList>
            <person name="Varghese N."/>
            <person name="Submissions S."/>
        </authorList>
    </citation>
    <scope>NUCLEOTIDE SEQUENCE [LARGE SCALE GENOMIC DNA]</scope>
    <source>
        <strain evidence="2">DSM 27993</strain>
    </source>
</reference>
<dbReference type="EMBL" id="FZNX01000001">
    <property type="protein sequence ID" value="SNR37850.1"/>
    <property type="molecule type" value="Genomic_DNA"/>
</dbReference>
<protein>
    <submittedName>
        <fullName evidence="1">Uncharacterized protein</fullName>
    </submittedName>
</protein>
<sequence length="118" mass="13680">MTILISYLSCAEKPSICENYKTPKKIKLKTLVNRGEYRVVNINQKDIIDFFSNEICQTEPVYIIGTNGEIWNISIYIDKELKMTLAKSVSGTYYFRDKNGKYKNNKLAIKLAELIDKE</sequence>
<organism evidence="1 2">
    <name type="scientific">Lutibacter flavus</name>
    <dbReference type="NCBI Taxonomy" id="691689"/>
    <lineage>
        <taxon>Bacteria</taxon>
        <taxon>Pseudomonadati</taxon>
        <taxon>Bacteroidota</taxon>
        <taxon>Flavobacteriia</taxon>
        <taxon>Flavobacteriales</taxon>
        <taxon>Flavobacteriaceae</taxon>
        <taxon>Lutibacter</taxon>
    </lineage>
</organism>
<name>A0A238VU41_9FLAO</name>
<evidence type="ECO:0000313" key="1">
    <source>
        <dbReference type="EMBL" id="SNR37850.1"/>
    </source>
</evidence>
<evidence type="ECO:0000313" key="2">
    <source>
        <dbReference type="Proteomes" id="UP000198412"/>
    </source>
</evidence>
<proteinExistence type="predicted"/>
<dbReference type="AlphaFoldDB" id="A0A238VU41"/>
<dbReference type="Proteomes" id="UP000198412">
    <property type="component" value="Unassembled WGS sequence"/>
</dbReference>
<gene>
    <name evidence="1" type="ORF">SAMN04488111_1045</name>
</gene>